<dbReference type="GO" id="GO:0046872">
    <property type="term" value="F:metal ion binding"/>
    <property type="evidence" value="ECO:0007669"/>
    <property type="project" value="UniProtKB-KW"/>
</dbReference>
<dbReference type="InterPro" id="IPR003149">
    <property type="entry name" value="Fe_hydrogenase_ssu"/>
</dbReference>
<dbReference type="Gene3D" id="3.30.70.20">
    <property type="match status" value="1"/>
</dbReference>
<dbReference type="GO" id="GO:0008901">
    <property type="term" value="F:ferredoxin hydrogenase activity"/>
    <property type="evidence" value="ECO:0007669"/>
    <property type="project" value="UniProtKB-EC"/>
</dbReference>
<dbReference type="Gene3D" id="3.40.50.1780">
    <property type="match status" value="1"/>
</dbReference>
<keyword evidence="7" id="KW-0560">Oxidoreductase</keyword>
<organism evidence="7 8">
    <name type="scientific">Ilyobacter polytropus (strain ATCC 51220 / DSM 2926 / LMG 16218 / CuHBu1)</name>
    <dbReference type="NCBI Taxonomy" id="572544"/>
    <lineage>
        <taxon>Bacteria</taxon>
        <taxon>Fusobacteriati</taxon>
        <taxon>Fusobacteriota</taxon>
        <taxon>Fusobacteriia</taxon>
        <taxon>Fusobacteriales</taxon>
        <taxon>Fusobacteriaceae</taxon>
        <taxon>Ilyobacter</taxon>
    </lineage>
</organism>
<keyword evidence="1" id="KW-0004">4Fe-4S</keyword>
<dbReference type="PROSITE" id="PS51379">
    <property type="entry name" value="4FE4S_FER_2"/>
    <property type="match status" value="2"/>
</dbReference>
<dbReference type="InterPro" id="IPR036991">
    <property type="entry name" value="Fe_hydrogenase_ssu_sf"/>
</dbReference>
<evidence type="ECO:0000313" key="7">
    <source>
        <dbReference type="EMBL" id="ADO84190.1"/>
    </source>
</evidence>
<sequence>MKNKTVSNDKIDNKLNCSENLENRTIDKSFYTFSRDTSKCIKCYKCVKVCKDTQGISVFQVEEDGTVGIKEENMAATLCISCGQCIKVCTAGALKEKSNISLLKEQLNNPNKHVVAQLSPSFKHTIGDGFGISSGTDTSPKIISALKEIGFSKVFSTGFASDVNIVETSADLKKRLDENGPFPVFTSTCTGWINYAEKFCPEFLGLLSPCKSPQQILGSLSKSYYEESIDISRENIFSVALMPCIAKKDEANRFDMKDEYGNKDVDLVLTVNEVASLLNKKGIDLNNYSKFGTFDKPMKSDTGSSRIKAVTGGLAEAILRNTAHMIGEDPFSVDLKKLRGMDGIKLTSVVLGGKKLNIAVVNGIKNVPVILDMIKDGITEFHLVEVMACPGGCVGGGGIPLSEDPDIIQKRAEKIYSYDASSEIRCSWENPDVKTLYSEYLKEPLGEESQRLFHFHYKNRRTKRIF</sequence>
<dbReference type="InterPro" id="IPR009016">
    <property type="entry name" value="Fe_hydrogenase"/>
</dbReference>
<dbReference type="SUPFAM" id="SSF54862">
    <property type="entry name" value="4Fe-4S ferredoxins"/>
    <property type="match status" value="1"/>
</dbReference>
<evidence type="ECO:0000256" key="5">
    <source>
        <dbReference type="ARBA" id="ARBA00023014"/>
    </source>
</evidence>
<keyword evidence="3" id="KW-0677">Repeat</keyword>
<dbReference type="SUPFAM" id="SSF53920">
    <property type="entry name" value="Fe-only hydrogenase"/>
    <property type="match status" value="1"/>
</dbReference>
<keyword evidence="2" id="KW-0479">Metal-binding</keyword>
<dbReference type="RefSeq" id="WP_013388849.1">
    <property type="nucleotide sequence ID" value="NC_014633.1"/>
</dbReference>
<dbReference type="OrthoDB" id="9810782at2"/>
<keyword evidence="7" id="KW-0614">Plasmid</keyword>
<keyword evidence="5" id="KW-0411">Iron-sulfur</keyword>
<evidence type="ECO:0000259" key="6">
    <source>
        <dbReference type="PROSITE" id="PS51379"/>
    </source>
</evidence>
<gene>
    <name evidence="7" type="ordered locus">Ilyop_2431</name>
</gene>
<dbReference type="HOGENOM" id="CLU_018240_2_0_0"/>
<dbReference type="InterPro" id="IPR004108">
    <property type="entry name" value="Fe_hydrogenase_lsu_C"/>
</dbReference>
<dbReference type="Gene3D" id="4.10.260.20">
    <property type="entry name" value="Iron hydrogenase, small subunit"/>
    <property type="match status" value="1"/>
</dbReference>
<keyword evidence="8" id="KW-1185">Reference proteome</keyword>
<dbReference type="Pfam" id="PF02906">
    <property type="entry name" value="Fe_hyd_lg_C"/>
    <property type="match status" value="1"/>
</dbReference>
<accession>E3HDK4</accession>
<dbReference type="AlphaFoldDB" id="E3HDK4"/>
<feature type="domain" description="4Fe-4S ferredoxin-type" evidence="6">
    <location>
        <begin position="70"/>
        <end position="99"/>
    </location>
</feature>
<dbReference type="Proteomes" id="UP000006875">
    <property type="component" value="Plasmid pILYOP01"/>
</dbReference>
<evidence type="ECO:0000256" key="3">
    <source>
        <dbReference type="ARBA" id="ARBA00022737"/>
    </source>
</evidence>
<evidence type="ECO:0000256" key="1">
    <source>
        <dbReference type="ARBA" id="ARBA00022485"/>
    </source>
</evidence>
<dbReference type="InterPro" id="IPR017896">
    <property type="entry name" value="4Fe4S_Fe-S-bd"/>
</dbReference>
<proteinExistence type="predicted"/>
<dbReference type="SMART" id="SM00902">
    <property type="entry name" value="Fe_hyd_SSU"/>
    <property type="match status" value="1"/>
</dbReference>
<dbReference type="EC" id="1.12.7.2" evidence="7"/>
<dbReference type="EMBL" id="CP002282">
    <property type="protein sequence ID" value="ADO84190.1"/>
    <property type="molecule type" value="Genomic_DNA"/>
</dbReference>
<evidence type="ECO:0000313" key="8">
    <source>
        <dbReference type="Proteomes" id="UP000006875"/>
    </source>
</evidence>
<dbReference type="FunFam" id="3.30.70.20:FF:000035">
    <property type="entry name" value="Iron hydrogenase 1"/>
    <property type="match status" value="1"/>
</dbReference>
<dbReference type="InterPro" id="IPR050340">
    <property type="entry name" value="Cytosolic_Fe-S_CAF"/>
</dbReference>
<name>E3HDK4_ILYPC</name>
<dbReference type="KEGG" id="ipo:Ilyop_2431"/>
<reference evidence="7 8" key="1">
    <citation type="journal article" date="2010" name="Stand. Genomic Sci.">
        <title>Complete genome sequence of Ilyobacter polytropus type strain (CuHbu1).</title>
        <authorList>
            <person name="Sikorski J."/>
            <person name="Chertkov O."/>
            <person name="Lapidus A."/>
            <person name="Nolan M."/>
            <person name="Lucas S."/>
            <person name="Del Rio T.G."/>
            <person name="Tice H."/>
            <person name="Cheng J.F."/>
            <person name="Tapia R."/>
            <person name="Han C."/>
            <person name="Goodwin L."/>
            <person name="Pitluck S."/>
            <person name="Liolios K."/>
            <person name="Ivanova N."/>
            <person name="Mavromatis K."/>
            <person name="Mikhailova N."/>
            <person name="Pati A."/>
            <person name="Chen A."/>
            <person name="Palaniappan K."/>
            <person name="Land M."/>
            <person name="Hauser L."/>
            <person name="Chang Y.J."/>
            <person name="Jeffries C.D."/>
            <person name="Brambilla E."/>
            <person name="Yasawong M."/>
            <person name="Rohde M."/>
            <person name="Pukall R."/>
            <person name="Spring S."/>
            <person name="Goker M."/>
            <person name="Woyke T."/>
            <person name="Bristow J."/>
            <person name="Eisen J.A."/>
            <person name="Markowitz V."/>
            <person name="Hugenholtz P."/>
            <person name="Kyrpides N.C."/>
            <person name="Klenk H.P."/>
        </authorList>
    </citation>
    <scope>NUCLEOTIDE SEQUENCE [LARGE SCALE GENOMIC DNA]</scope>
    <source>
        <strain evidence="8">ATCC 51220 / DSM 2926 / LMG 16218 / CuHBu1</strain>
        <plasmid evidence="8">pILYOP01</plasmid>
    </source>
</reference>
<dbReference type="Pfam" id="PF12838">
    <property type="entry name" value="Fer4_7"/>
    <property type="match status" value="1"/>
</dbReference>
<feature type="domain" description="4Fe-4S ferredoxin-type" evidence="6">
    <location>
        <begin position="31"/>
        <end position="61"/>
    </location>
</feature>
<evidence type="ECO:0000256" key="4">
    <source>
        <dbReference type="ARBA" id="ARBA00023004"/>
    </source>
</evidence>
<dbReference type="PANTHER" id="PTHR11615">
    <property type="entry name" value="NITRATE, FORMATE, IRON DEHYDROGENASE"/>
    <property type="match status" value="1"/>
</dbReference>
<dbReference type="Pfam" id="PF02256">
    <property type="entry name" value="Fe_hyd_SSU"/>
    <property type="match status" value="1"/>
</dbReference>
<keyword evidence="4" id="KW-0408">Iron</keyword>
<evidence type="ECO:0000256" key="2">
    <source>
        <dbReference type="ARBA" id="ARBA00022723"/>
    </source>
</evidence>
<dbReference type="Gene3D" id="3.40.950.10">
    <property type="entry name" value="Fe-only Hydrogenase (Larger Subunit), Chain L, domain 3"/>
    <property type="match status" value="1"/>
</dbReference>
<dbReference type="GO" id="GO:0051539">
    <property type="term" value="F:4 iron, 4 sulfur cluster binding"/>
    <property type="evidence" value="ECO:0007669"/>
    <property type="project" value="UniProtKB-KW"/>
</dbReference>
<protein>
    <submittedName>
        <fullName evidence="7">Ferredoxin hydrogenase</fullName>
        <ecNumber evidence="7">1.12.7.2</ecNumber>
    </submittedName>
</protein>
<geneLocation type="plasmid" evidence="7 8">
    <name>pILYOP01</name>
</geneLocation>